<evidence type="ECO:0000256" key="4">
    <source>
        <dbReference type="ARBA" id="ARBA00022989"/>
    </source>
</evidence>
<feature type="region of interest" description="Disordered" evidence="12">
    <location>
        <begin position="309"/>
        <end position="331"/>
    </location>
</feature>
<feature type="transmembrane region" description="Helical" evidence="11">
    <location>
        <begin position="84"/>
        <end position="106"/>
    </location>
</feature>
<evidence type="ECO:0000313" key="14">
    <source>
        <dbReference type="Ensembl" id="ENSPMGP00000000082.1"/>
    </source>
</evidence>
<dbReference type="Gene3D" id="1.20.1070.10">
    <property type="entry name" value="Rhodopsin 7-helix transmembrane proteins"/>
    <property type="match status" value="1"/>
</dbReference>
<organism evidence="14 15">
    <name type="scientific">Periophthalmus magnuspinnatus</name>
    <dbReference type="NCBI Taxonomy" id="409849"/>
    <lineage>
        <taxon>Eukaryota</taxon>
        <taxon>Metazoa</taxon>
        <taxon>Chordata</taxon>
        <taxon>Craniata</taxon>
        <taxon>Vertebrata</taxon>
        <taxon>Euteleostomi</taxon>
        <taxon>Actinopterygii</taxon>
        <taxon>Neopterygii</taxon>
        <taxon>Teleostei</taxon>
        <taxon>Neoteleostei</taxon>
        <taxon>Acanthomorphata</taxon>
        <taxon>Gobiaria</taxon>
        <taxon>Gobiiformes</taxon>
        <taxon>Gobioidei</taxon>
        <taxon>Gobiidae</taxon>
        <taxon>Oxudercinae</taxon>
        <taxon>Periophthalmus</taxon>
    </lineage>
</organism>
<dbReference type="PROSITE" id="PS50262">
    <property type="entry name" value="G_PROTEIN_RECEP_F1_2"/>
    <property type="match status" value="1"/>
</dbReference>
<proteinExistence type="inferred from homology"/>
<dbReference type="PANTHER" id="PTHR24246">
    <property type="entry name" value="OLFACTORY RECEPTOR AND ADENOSINE RECEPTOR"/>
    <property type="match status" value="1"/>
</dbReference>
<evidence type="ECO:0000256" key="7">
    <source>
        <dbReference type="ARBA" id="ARBA00023157"/>
    </source>
</evidence>
<dbReference type="Ensembl" id="ENSPMGT00000000085.1">
    <property type="protein sequence ID" value="ENSPMGP00000000082.1"/>
    <property type="gene ID" value="ENSPMGG00000000071.1"/>
</dbReference>
<feature type="transmembrane region" description="Helical" evidence="11">
    <location>
        <begin position="229"/>
        <end position="247"/>
    </location>
</feature>
<evidence type="ECO:0000256" key="10">
    <source>
        <dbReference type="ARBA" id="ARBA00023224"/>
    </source>
</evidence>
<keyword evidence="10 11" id="KW-0807">Transducer</keyword>
<dbReference type="GO" id="GO:0045202">
    <property type="term" value="C:synapse"/>
    <property type="evidence" value="ECO:0007669"/>
    <property type="project" value="TreeGrafter"/>
</dbReference>
<dbReference type="PRINTS" id="PR00237">
    <property type="entry name" value="GPCRRHODOPSN"/>
</dbReference>
<keyword evidence="4 11" id="KW-1133">Transmembrane helix</keyword>
<feature type="transmembrane region" description="Helical" evidence="11">
    <location>
        <begin position="253"/>
        <end position="273"/>
    </location>
</feature>
<keyword evidence="8 11" id="KW-0675">Receptor</keyword>
<dbReference type="PANTHER" id="PTHR24246:SF54">
    <property type="entry name" value="ADENOSINE RECEPTOR A1-RELATED"/>
    <property type="match status" value="1"/>
</dbReference>
<evidence type="ECO:0000256" key="6">
    <source>
        <dbReference type="ARBA" id="ARBA00023136"/>
    </source>
</evidence>
<evidence type="ECO:0000256" key="11">
    <source>
        <dbReference type="RuleBase" id="RU201114"/>
    </source>
</evidence>
<dbReference type="GO" id="GO:0030425">
    <property type="term" value="C:dendrite"/>
    <property type="evidence" value="ECO:0007669"/>
    <property type="project" value="TreeGrafter"/>
</dbReference>
<feature type="transmembrane region" description="Helical" evidence="11">
    <location>
        <begin position="177"/>
        <end position="201"/>
    </location>
</feature>
<dbReference type="SMART" id="SM01381">
    <property type="entry name" value="7TM_GPCR_Srsx"/>
    <property type="match status" value="1"/>
</dbReference>
<name>A0A3B3Z656_9GOBI</name>
<keyword evidence="7 11" id="KW-1015">Disulfide bond</keyword>
<protein>
    <recommendedName>
        <fullName evidence="13">G-protein coupled receptors family 1 profile domain-containing protein</fullName>
    </recommendedName>
</protein>
<evidence type="ECO:0000256" key="5">
    <source>
        <dbReference type="ARBA" id="ARBA00023040"/>
    </source>
</evidence>
<evidence type="ECO:0000256" key="2">
    <source>
        <dbReference type="ARBA" id="ARBA00022475"/>
    </source>
</evidence>
<dbReference type="InterPro" id="IPR001634">
    <property type="entry name" value="Adenosn_rcpt"/>
</dbReference>
<evidence type="ECO:0000256" key="12">
    <source>
        <dbReference type="SAM" id="MobiDB-lite"/>
    </source>
</evidence>
<evidence type="ECO:0000256" key="1">
    <source>
        <dbReference type="ARBA" id="ARBA00004651"/>
    </source>
</evidence>
<comment type="subcellular location">
    <subcellularLocation>
        <location evidence="1 11">Cell membrane</location>
        <topology evidence="1 11">Multi-pass membrane protein</topology>
    </subcellularLocation>
</comment>
<feature type="transmembrane region" description="Helical" evidence="11">
    <location>
        <begin position="127"/>
        <end position="150"/>
    </location>
</feature>
<dbReference type="Pfam" id="PF00001">
    <property type="entry name" value="7tm_1"/>
    <property type="match status" value="1"/>
</dbReference>
<evidence type="ECO:0000256" key="3">
    <source>
        <dbReference type="ARBA" id="ARBA00022692"/>
    </source>
</evidence>
<comment type="similarity">
    <text evidence="11">Belongs to the G-protein coupled receptor 1 family.</text>
</comment>
<evidence type="ECO:0000313" key="15">
    <source>
        <dbReference type="Proteomes" id="UP000261520"/>
    </source>
</evidence>
<reference evidence="14" key="1">
    <citation type="submission" date="2025-08" db="UniProtKB">
        <authorList>
            <consortium name="Ensembl"/>
        </authorList>
    </citation>
    <scope>IDENTIFICATION</scope>
</reference>
<keyword evidence="3 11" id="KW-0812">Transmembrane</keyword>
<keyword evidence="6 11" id="KW-0472">Membrane</keyword>
<evidence type="ECO:0000256" key="9">
    <source>
        <dbReference type="ARBA" id="ARBA00023180"/>
    </source>
</evidence>
<dbReference type="PROSITE" id="PS00237">
    <property type="entry name" value="G_PROTEIN_RECEP_F1_1"/>
    <property type="match status" value="1"/>
</dbReference>
<dbReference type="GO" id="GO:0005886">
    <property type="term" value="C:plasma membrane"/>
    <property type="evidence" value="ECO:0007669"/>
    <property type="project" value="UniProtKB-SubCell"/>
</dbReference>
<dbReference type="PRINTS" id="PR00424">
    <property type="entry name" value="ADENOSINER"/>
</dbReference>
<keyword evidence="2 11" id="KW-1003">Cell membrane</keyword>
<dbReference type="InterPro" id="IPR000276">
    <property type="entry name" value="GPCR_Rhodpsn"/>
</dbReference>
<keyword evidence="5 11" id="KW-0297">G-protein coupled receptor</keyword>
<feature type="domain" description="G-protein coupled receptors family 1 profile" evidence="13">
    <location>
        <begin position="28"/>
        <end position="285"/>
    </location>
</feature>
<dbReference type="SUPFAM" id="SSF81321">
    <property type="entry name" value="Family A G protein-coupled receptor-like"/>
    <property type="match status" value="1"/>
</dbReference>
<dbReference type="STRING" id="409849.ENSPMGP00000000082"/>
<evidence type="ECO:0000256" key="8">
    <source>
        <dbReference type="ARBA" id="ARBA00023170"/>
    </source>
</evidence>
<accession>A0A3B3Z656</accession>
<keyword evidence="9 11" id="KW-0325">Glycoprotein</keyword>
<dbReference type="AlphaFoldDB" id="A0A3B3Z656"/>
<feature type="compositionally biased region" description="Polar residues" evidence="12">
    <location>
        <begin position="314"/>
        <end position="331"/>
    </location>
</feature>
<dbReference type="Proteomes" id="UP000261520">
    <property type="component" value="Unplaced"/>
</dbReference>
<reference evidence="14" key="2">
    <citation type="submission" date="2025-09" db="UniProtKB">
        <authorList>
            <consortium name="Ensembl"/>
        </authorList>
    </citation>
    <scope>IDENTIFICATION</scope>
</reference>
<feature type="transmembrane region" description="Helical" evidence="11">
    <location>
        <begin position="49"/>
        <end position="72"/>
    </location>
</feature>
<evidence type="ECO:0000259" key="13">
    <source>
        <dbReference type="PROSITE" id="PS50262"/>
    </source>
</evidence>
<feature type="transmembrane region" description="Helical" evidence="11">
    <location>
        <begin position="12"/>
        <end position="37"/>
    </location>
</feature>
<dbReference type="GO" id="GO:0001609">
    <property type="term" value="F:G protein-coupled adenosine receptor activity"/>
    <property type="evidence" value="ECO:0007669"/>
    <property type="project" value="UniProtKB-UniRule"/>
</dbReference>
<dbReference type="InterPro" id="IPR017452">
    <property type="entry name" value="GPCR_Rhodpsn_7TM"/>
</dbReference>
<keyword evidence="15" id="KW-1185">Reference proteome</keyword>
<sequence>MGPPSRMEPGQVVYTVMEGLISLSCCVGNVLAMVALWSSGSLQEEPTYCLLFSLSVADALVGSVAIPLSVMVDGRVTTSFSLCLFFSCVLLLLILGSVLCLTAIAVDRYLRVYIPMRYKRIVTQRHYWLVVAGCWLVAFPLSFSPMFGWYNKETLAHSNNSIILCRFIAVIPMSYLVYFNFFLCTLMPLLVMIILYFKIFWTIRRNLRGKPGNGVQTQSHMYIKKERQLAFSLFLVMILFAASWLPLHIMNCIAYFGGVTLVPVVAFYIGILLSHANSAVNPIVYAFKVPKIRAAYFKLWKKYATCGEERRGPENSQTTDYNSNADFVETT</sequence>